<dbReference type="SUPFAM" id="SSF58038">
    <property type="entry name" value="SNARE fusion complex"/>
    <property type="match status" value="1"/>
</dbReference>
<sequence length="84" mass="9763">MNSRRDYQNNRAALFDSIETLSPAKESCFILPREIHEEVGIHNHALDRMNHDMDTSRRVLSGTVDRFKRVNTLHICSLGFYLCV</sequence>
<comment type="caution">
    <text evidence="1">The sequence shown here is derived from an EMBL/GenBank/DDBJ whole genome shotgun (WGS) entry which is preliminary data.</text>
</comment>
<evidence type="ECO:0000313" key="1">
    <source>
        <dbReference type="EMBL" id="KAJ8504720.1"/>
    </source>
</evidence>
<accession>A0AAV8RRU6</accession>
<reference evidence="1 2" key="1">
    <citation type="submission" date="2022-12" db="EMBL/GenBank/DDBJ databases">
        <title>Chromosome-scale assembly of the Ensete ventricosum genome.</title>
        <authorList>
            <person name="Dussert Y."/>
            <person name="Stocks J."/>
            <person name="Wendawek A."/>
            <person name="Woldeyes F."/>
            <person name="Nichols R.A."/>
            <person name="Borrell J.S."/>
        </authorList>
    </citation>
    <scope>NUCLEOTIDE SEQUENCE [LARGE SCALE GENOMIC DNA]</scope>
    <source>
        <strain evidence="2">cv. Maze</strain>
        <tissue evidence="1">Seeds</tissue>
    </source>
</reference>
<gene>
    <name evidence="1" type="ORF">OPV22_005606</name>
</gene>
<keyword evidence="2" id="KW-1185">Reference proteome</keyword>
<dbReference type="Gene3D" id="1.20.5.110">
    <property type="match status" value="1"/>
</dbReference>
<proteinExistence type="predicted"/>
<protein>
    <submittedName>
        <fullName evidence="1">Uncharacterized protein</fullName>
    </submittedName>
</protein>
<dbReference type="Proteomes" id="UP001222027">
    <property type="component" value="Unassembled WGS sequence"/>
</dbReference>
<dbReference type="AlphaFoldDB" id="A0AAV8RRU6"/>
<dbReference type="EMBL" id="JAQQAF010000002">
    <property type="protein sequence ID" value="KAJ8504720.1"/>
    <property type="molecule type" value="Genomic_DNA"/>
</dbReference>
<name>A0AAV8RRU6_ENSVE</name>
<organism evidence="1 2">
    <name type="scientific">Ensete ventricosum</name>
    <name type="common">Abyssinian banana</name>
    <name type="synonym">Musa ensete</name>
    <dbReference type="NCBI Taxonomy" id="4639"/>
    <lineage>
        <taxon>Eukaryota</taxon>
        <taxon>Viridiplantae</taxon>
        <taxon>Streptophyta</taxon>
        <taxon>Embryophyta</taxon>
        <taxon>Tracheophyta</taxon>
        <taxon>Spermatophyta</taxon>
        <taxon>Magnoliopsida</taxon>
        <taxon>Liliopsida</taxon>
        <taxon>Zingiberales</taxon>
        <taxon>Musaceae</taxon>
        <taxon>Ensete</taxon>
    </lineage>
</organism>
<evidence type="ECO:0000313" key="2">
    <source>
        <dbReference type="Proteomes" id="UP001222027"/>
    </source>
</evidence>